<evidence type="ECO:0000256" key="1">
    <source>
        <dbReference type="ARBA" id="ARBA00022722"/>
    </source>
</evidence>
<dbReference type="FunFam" id="1.10.150.20:FF:000003">
    <property type="entry name" value="DNA polymerase I"/>
    <property type="match status" value="1"/>
</dbReference>
<dbReference type="SUPFAM" id="SSF88723">
    <property type="entry name" value="PIN domain-like"/>
    <property type="match status" value="1"/>
</dbReference>
<dbReference type="AlphaFoldDB" id="A0A2H0WMQ8"/>
<dbReference type="InterPro" id="IPR020045">
    <property type="entry name" value="DNA_polI_H3TH"/>
</dbReference>
<dbReference type="InterPro" id="IPR029060">
    <property type="entry name" value="PIN-like_dom_sf"/>
</dbReference>
<keyword evidence="3" id="KW-0238">DNA-binding</keyword>
<sequence length="304" mass="33755">MTSRLVLIDGHAILHRAYHAFPKSLTTRNGELVNAVYGFTRILLSVLNELGPKYVAVAFDLPIPTFRHKAYVGYQVQRPAMDAELKDQIDRVKEVVAALNMPIFSVPGFEADDVIGTLARQATCPVIIVTGDKDILQLVRSGVKVYAPGRSMAEAVIYNKTGVFKYLGVYPGQIVDYKALVGDSSDNYPGVPGIGPKTAIELLRKYKNLASIYRHLKELKPLVAERLAQGKESALLSQKLARISEKAPIKLDLKACLVHDYNQERVIELFNSLQFKSLINKLPGVEKNQESRIKNQGPKQMSLI</sequence>
<organism evidence="5 6">
    <name type="scientific">Candidatus Shapirobacteria bacterium CG09_land_8_20_14_0_10_47_13</name>
    <dbReference type="NCBI Taxonomy" id="1974481"/>
    <lineage>
        <taxon>Bacteria</taxon>
        <taxon>Candidatus Shapironibacteriota</taxon>
    </lineage>
</organism>
<proteinExistence type="predicted"/>
<dbReference type="PANTHER" id="PTHR42646">
    <property type="entry name" value="FLAP ENDONUCLEASE XNI"/>
    <property type="match status" value="1"/>
</dbReference>
<name>A0A2H0WMQ8_9BACT</name>
<dbReference type="Proteomes" id="UP000230033">
    <property type="component" value="Unassembled WGS sequence"/>
</dbReference>
<comment type="caution">
    <text evidence="5">The sequence shown here is derived from an EMBL/GenBank/DDBJ whole genome shotgun (WGS) entry which is preliminary data.</text>
</comment>
<dbReference type="InterPro" id="IPR038969">
    <property type="entry name" value="FEN"/>
</dbReference>
<dbReference type="SUPFAM" id="SSF47807">
    <property type="entry name" value="5' to 3' exonuclease, C-terminal subdomain"/>
    <property type="match status" value="1"/>
</dbReference>
<dbReference type="SMART" id="SM00475">
    <property type="entry name" value="53EXOc"/>
    <property type="match status" value="1"/>
</dbReference>
<keyword evidence="1" id="KW-0540">Nuclease</keyword>
<dbReference type="SMART" id="SM00279">
    <property type="entry name" value="HhH2"/>
    <property type="match status" value="1"/>
</dbReference>
<dbReference type="GO" id="GO:0017108">
    <property type="term" value="F:5'-flap endonuclease activity"/>
    <property type="evidence" value="ECO:0007669"/>
    <property type="project" value="InterPro"/>
</dbReference>
<dbReference type="CDD" id="cd09898">
    <property type="entry name" value="H3TH_53EXO"/>
    <property type="match status" value="1"/>
</dbReference>
<dbReference type="GO" id="GO:0003677">
    <property type="term" value="F:DNA binding"/>
    <property type="evidence" value="ECO:0007669"/>
    <property type="project" value="UniProtKB-KW"/>
</dbReference>
<evidence type="ECO:0000313" key="5">
    <source>
        <dbReference type="EMBL" id="PIS13923.1"/>
    </source>
</evidence>
<protein>
    <recommendedName>
        <fullName evidence="4">5'-3' exonuclease domain-containing protein</fullName>
    </recommendedName>
</protein>
<dbReference type="GO" id="GO:0008409">
    <property type="term" value="F:5'-3' exonuclease activity"/>
    <property type="evidence" value="ECO:0007669"/>
    <property type="project" value="InterPro"/>
</dbReference>
<dbReference type="InterPro" id="IPR002421">
    <property type="entry name" value="5-3_exonuclease"/>
</dbReference>
<dbReference type="InterPro" id="IPR036279">
    <property type="entry name" value="5-3_exonuclease_C_sf"/>
</dbReference>
<feature type="domain" description="5'-3' exonuclease" evidence="4">
    <location>
        <begin position="3"/>
        <end position="259"/>
    </location>
</feature>
<dbReference type="Gene3D" id="1.10.150.20">
    <property type="entry name" value="5' to 3' exonuclease, C-terminal subdomain"/>
    <property type="match status" value="1"/>
</dbReference>
<dbReference type="Gene3D" id="3.40.50.1010">
    <property type="entry name" value="5'-nuclease"/>
    <property type="match status" value="1"/>
</dbReference>
<evidence type="ECO:0000256" key="3">
    <source>
        <dbReference type="ARBA" id="ARBA00023125"/>
    </source>
</evidence>
<dbReference type="PANTHER" id="PTHR42646:SF2">
    <property type="entry name" value="5'-3' EXONUCLEASE FAMILY PROTEIN"/>
    <property type="match status" value="1"/>
</dbReference>
<dbReference type="InterPro" id="IPR008918">
    <property type="entry name" value="HhH2"/>
</dbReference>
<reference evidence="6" key="1">
    <citation type="submission" date="2017-09" db="EMBL/GenBank/DDBJ databases">
        <title>Depth-based differentiation of microbial function through sediment-hosted aquifers and enrichment of novel symbionts in the deep terrestrial subsurface.</title>
        <authorList>
            <person name="Probst A.J."/>
            <person name="Ladd B."/>
            <person name="Jarett J.K."/>
            <person name="Geller-Mcgrath D.E."/>
            <person name="Sieber C.M.K."/>
            <person name="Emerson J.B."/>
            <person name="Anantharaman K."/>
            <person name="Thomas B.C."/>
            <person name="Malmstrom R."/>
            <person name="Stieglmeier M."/>
            <person name="Klingl A."/>
            <person name="Woyke T."/>
            <person name="Ryan C.M."/>
            <person name="Banfield J.F."/>
        </authorList>
    </citation>
    <scope>NUCLEOTIDE SEQUENCE [LARGE SCALE GENOMIC DNA]</scope>
</reference>
<dbReference type="CDD" id="cd09859">
    <property type="entry name" value="PIN_53EXO"/>
    <property type="match status" value="1"/>
</dbReference>
<gene>
    <name evidence="5" type="ORF">COT65_01630</name>
</gene>
<dbReference type="InterPro" id="IPR020046">
    <property type="entry name" value="5-3_exonucl_a-hlix_arch_N"/>
</dbReference>
<keyword evidence="2" id="KW-0378">Hydrolase</keyword>
<accession>A0A2H0WMQ8</accession>
<dbReference type="Pfam" id="PF02739">
    <property type="entry name" value="5_3_exonuc_N"/>
    <property type="match status" value="1"/>
</dbReference>
<evidence type="ECO:0000256" key="2">
    <source>
        <dbReference type="ARBA" id="ARBA00022801"/>
    </source>
</evidence>
<dbReference type="Pfam" id="PF01367">
    <property type="entry name" value="5_3_exonuc"/>
    <property type="match status" value="1"/>
</dbReference>
<evidence type="ECO:0000313" key="6">
    <source>
        <dbReference type="Proteomes" id="UP000230033"/>
    </source>
</evidence>
<dbReference type="EMBL" id="PEZJ01000020">
    <property type="protein sequence ID" value="PIS13923.1"/>
    <property type="molecule type" value="Genomic_DNA"/>
</dbReference>
<evidence type="ECO:0000259" key="4">
    <source>
        <dbReference type="SMART" id="SM00475"/>
    </source>
</evidence>
<dbReference type="GO" id="GO:0033567">
    <property type="term" value="P:DNA replication, Okazaki fragment processing"/>
    <property type="evidence" value="ECO:0007669"/>
    <property type="project" value="InterPro"/>
</dbReference>